<proteinExistence type="predicted"/>
<protein>
    <submittedName>
        <fullName evidence="1">HMA2 domain-containing protein</fullName>
    </submittedName>
</protein>
<accession>A0AB39V2R1</accession>
<dbReference type="EMBL" id="CP165647">
    <property type="protein sequence ID" value="XDU61946.1"/>
    <property type="molecule type" value="Genomic_DNA"/>
</dbReference>
<name>A0AB39V2R1_9FUSO</name>
<dbReference type="RefSeq" id="WP_369715561.1">
    <property type="nucleotide sequence ID" value="NZ_CP165647.1"/>
</dbReference>
<dbReference type="AlphaFoldDB" id="A0AB39V2R1"/>
<organism evidence="1">
    <name type="scientific">Leptotrichia alba</name>
    <dbReference type="NCBI Taxonomy" id="3239304"/>
    <lineage>
        <taxon>Bacteria</taxon>
        <taxon>Fusobacteriati</taxon>
        <taxon>Fusobacteriota</taxon>
        <taxon>Fusobacteriia</taxon>
        <taxon>Fusobacteriales</taxon>
        <taxon>Leptotrichiaceae</taxon>
        <taxon>Leptotrichia</taxon>
    </lineage>
</organism>
<gene>
    <name evidence="1" type="ORF">AB8B28_09880</name>
</gene>
<dbReference type="Pfam" id="PF19991">
    <property type="entry name" value="HMA_2"/>
    <property type="match status" value="1"/>
</dbReference>
<dbReference type="KEGG" id="lala:AB8B28_09880"/>
<sequence length="162" mass="18550">MILEDFYGVIQVKHYQSGRLRLQTDVLIENDELEQEFLANLRQLSGIRAVKVNSVIGSILIHFDEKVIESSFLYLIVLKLLHLEEEALKNKPGKLKKMIRQAFEALDMAVYNKSKGYLDLKTLTAGAFIFYGIKKLKMTPKLPAGATLLWWAFIFLSEGKTK</sequence>
<evidence type="ECO:0000313" key="1">
    <source>
        <dbReference type="EMBL" id="XDU61946.1"/>
    </source>
</evidence>
<reference evidence="1" key="1">
    <citation type="submission" date="2024-07" db="EMBL/GenBank/DDBJ databases">
        <authorList>
            <person name="Li X.-J."/>
            <person name="Wang X."/>
        </authorList>
    </citation>
    <scope>NUCLEOTIDE SEQUENCE</scope>
    <source>
        <strain evidence="1">HSP-536</strain>
    </source>
</reference>